<dbReference type="EMBL" id="JAHQCS010000075">
    <property type="protein sequence ID" value="MBU9711502.1"/>
    <property type="molecule type" value="Genomic_DNA"/>
</dbReference>
<protein>
    <submittedName>
        <fullName evidence="1">DUF952 domain-containing protein</fullName>
    </submittedName>
</protein>
<dbReference type="RefSeq" id="WP_217065420.1">
    <property type="nucleotide sequence ID" value="NZ_JAHQCS010000075.1"/>
</dbReference>
<comment type="caution">
    <text evidence="1">The sequence shown here is derived from an EMBL/GenBank/DDBJ whole genome shotgun (WGS) entry which is preliminary data.</text>
</comment>
<proteinExistence type="predicted"/>
<name>A0ABS6JFB0_9BACI</name>
<keyword evidence="2" id="KW-1185">Reference proteome</keyword>
<sequence>MIFHLLTKSEWEKAQREGVYWPESLDIEGYIDCFTKEQLIKEGKDVLPGVEKVILLEIYSNDLESLVVLEDTTESGNLYPHVYGHINLSAIKGVHEIKRSQSGTLEFSIS</sequence>
<accession>A0ABS6JFB0</accession>
<dbReference type="InterPro" id="IPR009297">
    <property type="entry name" value="DUF952"/>
</dbReference>
<evidence type="ECO:0000313" key="1">
    <source>
        <dbReference type="EMBL" id="MBU9711502.1"/>
    </source>
</evidence>
<dbReference type="Proteomes" id="UP000784880">
    <property type="component" value="Unassembled WGS sequence"/>
</dbReference>
<dbReference type="Pfam" id="PF06108">
    <property type="entry name" value="DUF952"/>
    <property type="match status" value="1"/>
</dbReference>
<reference evidence="1 2" key="1">
    <citation type="submission" date="2021-06" db="EMBL/GenBank/DDBJ databases">
        <title>Bacillus sp. RD4P76, an endophyte from a halophyte.</title>
        <authorList>
            <person name="Sun J.-Q."/>
        </authorList>
    </citation>
    <scope>NUCLEOTIDE SEQUENCE [LARGE SCALE GENOMIC DNA]</scope>
    <source>
        <strain evidence="1 2">CGMCC 1.15917</strain>
    </source>
</reference>
<organism evidence="1 2">
    <name type="scientific">Evansella tamaricis</name>
    <dbReference type="NCBI Taxonomy" id="2069301"/>
    <lineage>
        <taxon>Bacteria</taxon>
        <taxon>Bacillati</taxon>
        <taxon>Bacillota</taxon>
        <taxon>Bacilli</taxon>
        <taxon>Bacillales</taxon>
        <taxon>Bacillaceae</taxon>
        <taxon>Evansella</taxon>
    </lineage>
</organism>
<gene>
    <name evidence="1" type="ORF">KS419_07125</name>
</gene>
<evidence type="ECO:0000313" key="2">
    <source>
        <dbReference type="Proteomes" id="UP000784880"/>
    </source>
</evidence>